<dbReference type="SMART" id="SM00850">
    <property type="entry name" value="LytTR"/>
    <property type="match status" value="1"/>
</dbReference>
<feature type="transmembrane region" description="Helical" evidence="1">
    <location>
        <begin position="59"/>
        <end position="76"/>
    </location>
</feature>
<keyword evidence="1" id="KW-0472">Membrane</keyword>
<reference evidence="3 4" key="1">
    <citation type="submission" date="2020-08" db="EMBL/GenBank/DDBJ databases">
        <title>Genomic Encyclopedia of Type Strains, Phase IV (KMG-IV): sequencing the most valuable type-strain genomes for metagenomic binning, comparative biology and taxonomic classification.</title>
        <authorList>
            <person name="Goeker M."/>
        </authorList>
    </citation>
    <scope>NUCLEOTIDE SEQUENCE [LARGE SCALE GENOMIC DNA]</scope>
    <source>
        <strain evidence="3 4">DSM 102134</strain>
    </source>
</reference>
<dbReference type="EMBL" id="JACHEJ010000001">
    <property type="protein sequence ID" value="MBB6178386.1"/>
    <property type="molecule type" value="Genomic_DNA"/>
</dbReference>
<feature type="transmembrane region" description="Helical" evidence="1">
    <location>
        <begin position="115"/>
        <end position="135"/>
    </location>
</feature>
<dbReference type="AlphaFoldDB" id="A0A7X0DBX6"/>
<dbReference type="Pfam" id="PF04397">
    <property type="entry name" value="LytTR"/>
    <property type="match status" value="1"/>
</dbReference>
<organism evidence="3 4">
    <name type="scientific">Pseudorhizobium flavum</name>
    <dbReference type="NCBI Taxonomy" id="1335061"/>
    <lineage>
        <taxon>Bacteria</taxon>
        <taxon>Pseudomonadati</taxon>
        <taxon>Pseudomonadota</taxon>
        <taxon>Alphaproteobacteria</taxon>
        <taxon>Hyphomicrobiales</taxon>
        <taxon>Rhizobiaceae</taxon>
        <taxon>Rhizobium/Agrobacterium group</taxon>
        <taxon>Pseudorhizobium</taxon>
    </lineage>
</organism>
<keyword evidence="1" id="KW-0812">Transmembrane</keyword>
<evidence type="ECO:0000313" key="4">
    <source>
        <dbReference type="Proteomes" id="UP000535501"/>
    </source>
</evidence>
<dbReference type="GO" id="GO:0003677">
    <property type="term" value="F:DNA binding"/>
    <property type="evidence" value="ECO:0007669"/>
    <property type="project" value="InterPro"/>
</dbReference>
<dbReference type="PROSITE" id="PS50930">
    <property type="entry name" value="HTH_LYTTR"/>
    <property type="match status" value="1"/>
</dbReference>
<dbReference type="RefSeq" id="WP_210187309.1">
    <property type="nucleotide sequence ID" value="NZ_MUXO01000028.1"/>
</dbReference>
<evidence type="ECO:0000256" key="1">
    <source>
        <dbReference type="SAM" id="Phobius"/>
    </source>
</evidence>
<accession>A0A7X0DBX6</accession>
<sequence length="298" mass="33141">MGRSPHVAARKLAPYRSRRQPDFANGAMASRAVRDRVGSHLDFRPSLGQETAMRHVSELGLFILIGAVLAVLGPYGTVEDPVLPRALFWLGTIMAGGVVGILFDTVMQRWLKEPWLRMAVVSVVMTPVVTLIVLQAMNLLLGHDHAVMSPFTRQLLWQVLIVCLVVMGLRTLVQRRPEPVIETRTVIAPPLPEAEARLRGRLSARRRTARLIALEADDHYVRVHTDAGIELLTLRFSDAVEELCSAHGYRVHRSWWVAADAIRSARWRRGSGELELEDGSLVPISRSGAPLLRAAGWL</sequence>
<dbReference type="Proteomes" id="UP000535501">
    <property type="component" value="Unassembled WGS sequence"/>
</dbReference>
<gene>
    <name evidence="3" type="ORF">HNQ75_000329</name>
</gene>
<comment type="caution">
    <text evidence="3">The sequence shown here is derived from an EMBL/GenBank/DDBJ whole genome shotgun (WGS) entry which is preliminary data.</text>
</comment>
<feature type="transmembrane region" description="Helical" evidence="1">
    <location>
        <begin position="155"/>
        <end position="173"/>
    </location>
</feature>
<keyword evidence="1" id="KW-1133">Transmembrane helix</keyword>
<dbReference type="Gene3D" id="2.40.50.1020">
    <property type="entry name" value="LytTr DNA-binding domain"/>
    <property type="match status" value="1"/>
</dbReference>
<evidence type="ECO:0000259" key="2">
    <source>
        <dbReference type="PROSITE" id="PS50930"/>
    </source>
</evidence>
<proteinExistence type="predicted"/>
<feature type="transmembrane region" description="Helical" evidence="1">
    <location>
        <begin position="82"/>
        <end position="103"/>
    </location>
</feature>
<keyword evidence="4" id="KW-1185">Reference proteome</keyword>
<feature type="domain" description="HTH LytTR-type" evidence="2">
    <location>
        <begin position="207"/>
        <end position="298"/>
    </location>
</feature>
<name>A0A7X0DBX6_9HYPH</name>
<dbReference type="InterPro" id="IPR007492">
    <property type="entry name" value="LytTR_DNA-bd_dom"/>
</dbReference>
<protein>
    <recommendedName>
        <fullName evidence="2">HTH LytTR-type domain-containing protein</fullName>
    </recommendedName>
</protein>
<evidence type="ECO:0000313" key="3">
    <source>
        <dbReference type="EMBL" id="MBB6178386.1"/>
    </source>
</evidence>